<feature type="transmembrane region" description="Helical" evidence="5">
    <location>
        <begin position="255"/>
        <end position="274"/>
    </location>
</feature>
<dbReference type="PANTHER" id="PTHR23508">
    <property type="entry name" value="CARBOXYLIC ACID TRANSPORTER PROTEIN HOMOLOG"/>
    <property type="match status" value="1"/>
</dbReference>
<dbReference type="GO" id="GO:0046943">
    <property type="term" value="F:carboxylic acid transmembrane transporter activity"/>
    <property type="evidence" value="ECO:0007669"/>
    <property type="project" value="TreeGrafter"/>
</dbReference>
<dbReference type="SUPFAM" id="SSF103473">
    <property type="entry name" value="MFS general substrate transporter"/>
    <property type="match status" value="1"/>
</dbReference>
<feature type="transmembrane region" description="Helical" evidence="5">
    <location>
        <begin position="321"/>
        <end position="343"/>
    </location>
</feature>
<keyword evidence="2 5" id="KW-0812">Transmembrane</keyword>
<feature type="domain" description="Major facilitator superfamily (MFS) profile" evidence="6">
    <location>
        <begin position="21"/>
        <end position="435"/>
    </location>
</feature>
<dbReference type="PROSITE" id="PS00217">
    <property type="entry name" value="SUGAR_TRANSPORT_2"/>
    <property type="match status" value="1"/>
</dbReference>
<evidence type="ECO:0000256" key="1">
    <source>
        <dbReference type="ARBA" id="ARBA00004141"/>
    </source>
</evidence>
<evidence type="ECO:0000256" key="5">
    <source>
        <dbReference type="SAM" id="Phobius"/>
    </source>
</evidence>
<dbReference type="STRING" id="428990.SAMN06295987_11311"/>
<feature type="transmembrane region" description="Helical" evidence="5">
    <location>
        <begin position="88"/>
        <end position="109"/>
    </location>
</feature>
<comment type="subcellular location">
    <subcellularLocation>
        <location evidence="1">Membrane</location>
        <topology evidence="1">Multi-pass membrane protein</topology>
    </subcellularLocation>
</comment>
<keyword evidence="4 5" id="KW-0472">Membrane</keyword>
<dbReference type="PROSITE" id="PS50850">
    <property type="entry name" value="MFS"/>
    <property type="match status" value="1"/>
</dbReference>
<dbReference type="RefSeq" id="WP_079731858.1">
    <property type="nucleotide sequence ID" value="NZ_FVZE01000013.1"/>
</dbReference>
<dbReference type="GO" id="GO:0005886">
    <property type="term" value="C:plasma membrane"/>
    <property type="evidence" value="ECO:0007669"/>
    <property type="project" value="TreeGrafter"/>
</dbReference>
<dbReference type="Proteomes" id="UP000190989">
    <property type="component" value="Unassembled WGS sequence"/>
</dbReference>
<evidence type="ECO:0000313" key="8">
    <source>
        <dbReference type="Proteomes" id="UP000190989"/>
    </source>
</evidence>
<sequence length="449" mass="46322">MATGVTDPREIVDSGRMTWRQIVVVALCVLLNGLDGFDVLSISFAAPGIASDWGVDRAALGIILSMELIGMSVGSILLGMVADRVGRIPIVIVSLLVMATGMTAAALASGIVELAVIRLITGLGIGGMLACTNAIVAEASNARYRSAAVAIMAAGYPLGAIVGGAIASSLLVDGTWRDIFWLGAGMTIVFLPIVLLVLPESIDLSMRRFGPERALDKVNKSLRRLGHRVVEMVPPVEVVAKADRAGLFKGDMRRVTILLTVAYFFHMTAFYFILKWIPKIVVDLGFEPSAAGGVLVWANVGGMTGSLLFSVLATRMPLRRLMIAILVLSFVMIAAFGLTSGGLDPLKRAAAIAGFFSNAAVVGLYALIAAAYPAQLRAGGTGIVIGIGRGGAALGPVVAGFLFASGFGLPLVAAAIGLGSIVAAFAILGLPLERPVARGLAGKSARGAG</sequence>
<dbReference type="EMBL" id="FVZE01000013">
    <property type="protein sequence ID" value="SLK10904.1"/>
    <property type="molecule type" value="Genomic_DNA"/>
</dbReference>
<keyword evidence="3 5" id="KW-1133">Transmembrane helix</keyword>
<evidence type="ECO:0000256" key="4">
    <source>
        <dbReference type="ARBA" id="ARBA00023136"/>
    </source>
</evidence>
<evidence type="ECO:0000259" key="6">
    <source>
        <dbReference type="PROSITE" id="PS50850"/>
    </source>
</evidence>
<reference evidence="8" key="1">
    <citation type="submission" date="2017-02" db="EMBL/GenBank/DDBJ databases">
        <authorList>
            <person name="Varghese N."/>
            <person name="Submissions S."/>
        </authorList>
    </citation>
    <scope>NUCLEOTIDE SEQUENCE [LARGE SCALE GENOMIC DNA]</scope>
    <source>
        <strain evidence="8">SM117</strain>
    </source>
</reference>
<evidence type="ECO:0000256" key="3">
    <source>
        <dbReference type="ARBA" id="ARBA00022989"/>
    </source>
</evidence>
<proteinExistence type="predicted"/>
<dbReference type="InterPro" id="IPR005829">
    <property type="entry name" value="Sugar_transporter_CS"/>
</dbReference>
<feature type="transmembrane region" description="Helical" evidence="5">
    <location>
        <begin position="22"/>
        <end position="46"/>
    </location>
</feature>
<dbReference type="InterPro" id="IPR020846">
    <property type="entry name" value="MFS_dom"/>
</dbReference>
<feature type="transmembrane region" description="Helical" evidence="5">
    <location>
        <begin position="58"/>
        <end position="81"/>
    </location>
</feature>
<gene>
    <name evidence="7" type="ORF">SAMN06295987_11311</name>
</gene>
<dbReference type="AlphaFoldDB" id="A0A1U6ISE4"/>
<dbReference type="InterPro" id="IPR011701">
    <property type="entry name" value="MFS"/>
</dbReference>
<feature type="transmembrane region" description="Helical" evidence="5">
    <location>
        <begin position="409"/>
        <end position="430"/>
    </location>
</feature>
<feature type="transmembrane region" description="Helical" evidence="5">
    <location>
        <begin position="115"/>
        <end position="136"/>
    </location>
</feature>
<accession>A0A1U6ISE4</accession>
<organism evidence="7 8">
    <name type="scientific">Novosphingobium mathurense</name>
    <dbReference type="NCBI Taxonomy" id="428990"/>
    <lineage>
        <taxon>Bacteria</taxon>
        <taxon>Pseudomonadati</taxon>
        <taxon>Pseudomonadota</taxon>
        <taxon>Alphaproteobacteria</taxon>
        <taxon>Sphingomonadales</taxon>
        <taxon>Sphingomonadaceae</taxon>
        <taxon>Novosphingobium</taxon>
    </lineage>
</organism>
<dbReference type="InterPro" id="IPR036259">
    <property type="entry name" value="MFS_trans_sf"/>
</dbReference>
<feature type="transmembrane region" description="Helical" evidence="5">
    <location>
        <begin position="294"/>
        <end position="314"/>
    </location>
</feature>
<keyword evidence="8" id="KW-1185">Reference proteome</keyword>
<feature type="transmembrane region" description="Helical" evidence="5">
    <location>
        <begin position="148"/>
        <end position="167"/>
    </location>
</feature>
<feature type="transmembrane region" description="Helical" evidence="5">
    <location>
        <begin position="383"/>
        <end position="403"/>
    </location>
</feature>
<evidence type="ECO:0000256" key="2">
    <source>
        <dbReference type="ARBA" id="ARBA00022692"/>
    </source>
</evidence>
<protein>
    <submittedName>
        <fullName evidence="7">Benzoate transport</fullName>
    </submittedName>
</protein>
<evidence type="ECO:0000313" key="7">
    <source>
        <dbReference type="EMBL" id="SLK10904.1"/>
    </source>
</evidence>
<dbReference type="Pfam" id="PF07690">
    <property type="entry name" value="MFS_1"/>
    <property type="match status" value="1"/>
</dbReference>
<feature type="transmembrane region" description="Helical" evidence="5">
    <location>
        <begin position="179"/>
        <end position="198"/>
    </location>
</feature>
<feature type="transmembrane region" description="Helical" evidence="5">
    <location>
        <begin position="349"/>
        <end position="371"/>
    </location>
</feature>
<dbReference type="PANTHER" id="PTHR23508:SF10">
    <property type="entry name" value="CARBOXYLIC ACID TRANSPORTER PROTEIN HOMOLOG"/>
    <property type="match status" value="1"/>
</dbReference>
<name>A0A1U6ISE4_9SPHN</name>
<dbReference type="Gene3D" id="1.20.1250.20">
    <property type="entry name" value="MFS general substrate transporter like domains"/>
    <property type="match status" value="1"/>
</dbReference>